<sequence length="385" mass="43259">MNDTISTFDFLSARISEHLTAQNTEYWANLEYQYNTATLVLVDVPLLVALAILLRDLSINSITRAEIQSHQPSPELRAQIQSHQSVRPTAPHCSNIAKQTITTESPPTSSISQEEHDHQRVGKLKDEYIQQRAEWIAEREGLRSQLLQARGRSELLLKANQIEIRTRAGGKFLAALEVVCVQEDIAIFSAREKRKTEAFKKKLQLEYDQRLEQITIAKSATANAERKIRMQAEEEARVLTEQRDREGQQLAQMSSRLQELESRYSAQEQEHSTELTQVRNQLAVASQQRDKLLGKQEETPEAVEPVCAGFGFGMRRASSAILSPSQPIDSALQQPRIDPSTVSDKSQQAPSRQPNSFQPPVDISSDEEEAVEIQVPSSPPTSTLI</sequence>
<keyword evidence="4" id="KW-1185">Reference proteome</keyword>
<comment type="caution">
    <text evidence="3">The sequence shown here is derived from an EMBL/GenBank/DDBJ whole genome shotgun (WGS) entry which is preliminary data.</text>
</comment>
<accession>A0ABR0JXC7</accession>
<evidence type="ECO:0000313" key="4">
    <source>
        <dbReference type="Proteomes" id="UP001345013"/>
    </source>
</evidence>
<proteinExistence type="predicted"/>
<evidence type="ECO:0000256" key="2">
    <source>
        <dbReference type="SAM" id="MobiDB-lite"/>
    </source>
</evidence>
<organism evidence="3 4">
    <name type="scientific">Lithohypha guttulata</name>
    <dbReference type="NCBI Taxonomy" id="1690604"/>
    <lineage>
        <taxon>Eukaryota</taxon>
        <taxon>Fungi</taxon>
        <taxon>Dikarya</taxon>
        <taxon>Ascomycota</taxon>
        <taxon>Pezizomycotina</taxon>
        <taxon>Eurotiomycetes</taxon>
        <taxon>Chaetothyriomycetidae</taxon>
        <taxon>Chaetothyriales</taxon>
        <taxon>Trichomeriaceae</taxon>
        <taxon>Lithohypha</taxon>
    </lineage>
</organism>
<feature type="region of interest" description="Disordered" evidence="2">
    <location>
        <begin position="326"/>
        <end position="385"/>
    </location>
</feature>
<evidence type="ECO:0000313" key="3">
    <source>
        <dbReference type="EMBL" id="KAK5077743.1"/>
    </source>
</evidence>
<name>A0ABR0JXC7_9EURO</name>
<dbReference type="Proteomes" id="UP001345013">
    <property type="component" value="Unassembled WGS sequence"/>
</dbReference>
<gene>
    <name evidence="3" type="ORF">LTR24_009374</name>
</gene>
<protein>
    <submittedName>
        <fullName evidence="3">Uncharacterized protein</fullName>
    </submittedName>
</protein>
<reference evidence="3 4" key="1">
    <citation type="submission" date="2023-08" db="EMBL/GenBank/DDBJ databases">
        <title>Black Yeasts Isolated from many extreme environments.</title>
        <authorList>
            <person name="Coleine C."/>
            <person name="Stajich J.E."/>
            <person name="Selbmann L."/>
        </authorList>
    </citation>
    <scope>NUCLEOTIDE SEQUENCE [LARGE SCALE GENOMIC DNA]</scope>
    <source>
        <strain evidence="3 4">CCFEE 5885</strain>
    </source>
</reference>
<feature type="region of interest" description="Disordered" evidence="2">
    <location>
        <begin position="68"/>
        <end position="90"/>
    </location>
</feature>
<evidence type="ECO:0000256" key="1">
    <source>
        <dbReference type="SAM" id="Coils"/>
    </source>
</evidence>
<dbReference type="EMBL" id="JAVRRG010000202">
    <property type="protein sequence ID" value="KAK5077743.1"/>
    <property type="molecule type" value="Genomic_DNA"/>
</dbReference>
<feature type="coiled-coil region" evidence="1">
    <location>
        <begin position="222"/>
        <end position="277"/>
    </location>
</feature>
<feature type="compositionally biased region" description="Polar residues" evidence="2">
    <location>
        <begin position="340"/>
        <end position="358"/>
    </location>
</feature>
<keyword evidence="1" id="KW-0175">Coiled coil</keyword>